<dbReference type="NCBIfam" id="NF033891">
    <property type="entry name" value="surf_exc_IncI1"/>
    <property type="match status" value="1"/>
</dbReference>
<evidence type="ECO:0000313" key="2">
    <source>
        <dbReference type="EMBL" id="CDO67577.1"/>
    </source>
</evidence>
<geneLocation type="plasmid" evidence="2">
    <name>pJIE512b</name>
</geneLocation>
<protein>
    <submittedName>
        <fullName evidence="2">Putative surface exclusion protein ExcB</fullName>
    </submittedName>
</protein>
<keyword evidence="1" id="KW-0812">Transmembrane</keyword>
<reference evidence="2" key="1">
    <citation type="journal article" date="2014" name="Antimicrob. Agents Chemother.">
        <title>Complete Sequencing of IncI1 Sequence Type 2 Plasmid pJIE512b Indicates Mobilization of blaCMY-2 from an IncA/C Plasmid.</title>
        <authorList>
            <person name="Tagg K.A."/>
            <person name="Iredell J.R."/>
            <person name="Partridge S.R."/>
        </authorList>
    </citation>
    <scope>NUCLEOTIDE SEQUENCE [LARGE SCALE GENOMIC DNA]</scope>
    <source>
        <strain evidence="2">JIE512b</strain>
        <plasmid evidence="2">pJIE512b</plasmid>
    </source>
</reference>
<dbReference type="InterPro" id="IPR016389">
    <property type="entry name" value="Exclusion-determining_protein"/>
</dbReference>
<reference evidence="2" key="2">
    <citation type="submission" date="2014-03" db="EMBL/GenBank/DDBJ databases">
        <authorList>
            <person name="Tagg K."/>
        </authorList>
    </citation>
    <scope>NUCLEOTIDE SEQUENCE</scope>
    <source>
        <strain evidence="2">JIE512b</strain>
        <plasmid evidence="2">pJIE512b</plasmid>
    </source>
</reference>
<dbReference type="EMBL" id="HG970648">
    <property type="protein sequence ID" value="CDO67577.1"/>
    <property type="molecule type" value="Genomic_DNA"/>
</dbReference>
<organism evidence="2">
    <name type="scientific">Escherichia coli</name>
    <dbReference type="NCBI Taxonomy" id="562"/>
    <lineage>
        <taxon>Bacteria</taxon>
        <taxon>Pseudomonadati</taxon>
        <taxon>Pseudomonadota</taxon>
        <taxon>Gammaproteobacteria</taxon>
        <taxon>Enterobacterales</taxon>
        <taxon>Enterobacteriaceae</taxon>
        <taxon>Escherichia</taxon>
    </lineage>
</organism>
<accession>A0A077SMY0</accession>
<proteinExistence type="predicted"/>
<name>A0A077SMY0_ECOLX</name>
<sequence>MKDKKETPDRFPTWWLLYYVLRKAYFFLGIPFFLFCALTSTLMLFSSRYYGDNIEDYVVTFGSWFLLLAPGIWMYSRAKTRREKIRKVVQTIKESGFYSPEKGYEGLSLTQGAYFGIDLKNGTMLYVRIYPGNIMDVIGFDIHNFTRTVTDDKTLEIHTKYINLPMVPVPSWCTHPETASNTMHAMASRGYDYPVDFPRLIQEKRKEWEQIAGIPVAEVF</sequence>
<keyword evidence="1" id="KW-1133">Transmembrane helix</keyword>
<keyword evidence="1" id="KW-0472">Membrane</keyword>
<dbReference type="RefSeq" id="WP_032073207.1">
    <property type="nucleotide sequence ID" value="NC_025198.1"/>
</dbReference>
<keyword evidence="2" id="KW-0614">Plasmid</keyword>
<evidence type="ECO:0000256" key="1">
    <source>
        <dbReference type="SAM" id="Phobius"/>
    </source>
</evidence>
<feature type="transmembrane region" description="Helical" evidence="1">
    <location>
        <begin position="57"/>
        <end position="76"/>
    </location>
</feature>
<dbReference type="PIRSF" id="PIRSF003281">
    <property type="entry name" value="ExcA"/>
    <property type="match status" value="1"/>
</dbReference>
<feature type="transmembrane region" description="Helical" evidence="1">
    <location>
        <begin position="24"/>
        <end position="45"/>
    </location>
</feature>
<dbReference type="AlphaFoldDB" id="A0A077SMY0"/>